<dbReference type="AlphaFoldDB" id="A0A6M3JUZ1"/>
<sequence length="173" mass="20100">MSRASNHNYYLKNRERLINQTREYKASHSEEVNAWARKRLYSQGNRCPDCGKPIVNDANYCLKCAAKYKPSGTQSKMWKGIQKAKGYILVHKQEHPRANKFGYVSEHIINWELANNKPLPARWIIHHLNGIKHDNRPCNLAGMPNKKHYLVLTAKAKRIQQLEALLENQSQLL</sequence>
<dbReference type="Gene3D" id="3.90.75.20">
    <property type="match status" value="1"/>
</dbReference>
<evidence type="ECO:0000313" key="2">
    <source>
        <dbReference type="EMBL" id="QJA73188.1"/>
    </source>
</evidence>
<protein>
    <submittedName>
        <fullName evidence="2">Putative homing endonuclease</fullName>
    </submittedName>
</protein>
<name>A0A6M3JUZ1_9ZZZZ</name>
<dbReference type="Pfam" id="PF13392">
    <property type="entry name" value="HNH_3"/>
    <property type="match status" value="1"/>
</dbReference>
<dbReference type="GO" id="GO:0004519">
    <property type="term" value="F:endonuclease activity"/>
    <property type="evidence" value="ECO:0007669"/>
    <property type="project" value="UniProtKB-KW"/>
</dbReference>
<keyword evidence="2" id="KW-0255">Endonuclease</keyword>
<accession>A0A6M3JUZ1</accession>
<keyword evidence="2" id="KW-0540">Nuclease</keyword>
<keyword evidence="2" id="KW-0378">Hydrolase</keyword>
<dbReference type="InterPro" id="IPR044925">
    <property type="entry name" value="His-Me_finger_sf"/>
</dbReference>
<feature type="domain" description="HNH nuclease" evidence="1">
    <location>
        <begin position="107"/>
        <end position="148"/>
    </location>
</feature>
<evidence type="ECO:0000259" key="1">
    <source>
        <dbReference type="Pfam" id="PF13392"/>
    </source>
</evidence>
<reference evidence="2" key="1">
    <citation type="submission" date="2020-03" db="EMBL/GenBank/DDBJ databases">
        <title>The deep terrestrial virosphere.</title>
        <authorList>
            <person name="Holmfeldt K."/>
            <person name="Nilsson E."/>
            <person name="Simone D."/>
            <person name="Lopez-Fernandez M."/>
            <person name="Wu X."/>
            <person name="de Brujin I."/>
            <person name="Lundin D."/>
            <person name="Andersson A."/>
            <person name="Bertilsson S."/>
            <person name="Dopson M."/>
        </authorList>
    </citation>
    <scope>NUCLEOTIDE SEQUENCE</scope>
    <source>
        <strain evidence="2">MM415A02446</strain>
        <strain evidence="3">MM415B04560</strain>
    </source>
</reference>
<gene>
    <name evidence="2" type="ORF">MM415A02446_0015</name>
    <name evidence="3" type="ORF">MM415B04560_0007</name>
</gene>
<dbReference type="EMBL" id="MT142008">
    <property type="protein sequence ID" value="QJA73188.1"/>
    <property type="molecule type" value="Genomic_DNA"/>
</dbReference>
<organism evidence="2">
    <name type="scientific">viral metagenome</name>
    <dbReference type="NCBI Taxonomy" id="1070528"/>
    <lineage>
        <taxon>unclassified sequences</taxon>
        <taxon>metagenomes</taxon>
        <taxon>organismal metagenomes</taxon>
    </lineage>
</organism>
<evidence type="ECO:0000313" key="3">
    <source>
        <dbReference type="EMBL" id="QJA92608.1"/>
    </source>
</evidence>
<dbReference type="EMBL" id="MT143081">
    <property type="protein sequence ID" value="QJA92608.1"/>
    <property type="molecule type" value="Genomic_DNA"/>
</dbReference>
<dbReference type="SUPFAM" id="SSF54060">
    <property type="entry name" value="His-Me finger endonucleases"/>
    <property type="match status" value="1"/>
</dbReference>
<dbReference type="InterPro" id="IPR003615">
    <property type="entry name" value="HNH_nuc"/>
</dbReference>
<proteinExistence type="predicted"/>